<evidence type="ECO:0000313" key="2">
    <source>
        <dbReference type="EMBL" id="KAH3825630.1"/>
    </source>
</evidence>
<evidence type="ECO:0000313" key="3">
    <source>
        <dbReference type="Proteomes" id="UP000828390"/>
    </source>
</evidence>
<proteinExistence type="predicted"/>
<organism evidence="2 3">
    <name type="scientific">Dreissena polymorpha</name>
    <name type="common">Zebra mussel</name>
    <name type="synonym">Mytilus polymorpha</name>
    <dbReference type="NCBI Taxonomy" id="45954"/>
    <lineage>
        <taxon>Eukaryota</taxon>
        <taxon>Metazoa</taxon>
        <taxon>Spiralia</taxon>
        <taxon>Lophotrochozoa</taxon>
        <taxon>Mollusca</taxon>
        <taxon>Bivalvia</taxon>
        <taxon>Autobranchia</taxon>
        <taxon>Heteroconchia</taxon>
        <taxon>Euheterodonta</taxon>
        <taxon>Imparidentia</taxon>
        <taxon>Neoheterodontei</taxon>
        <taxon>Myida</taxon>
        <taxon>Dreissenoidea</taxon>
        <taxon>Dreissenidae</taxon>
        <taxon>Dreissena</taxon>
    </lineage>
</organism>
<dbReference type="AlphaFoldDB" id="A0A9D4H1C5"/>
<keyword evidence="3" id="KW-1185">Reference proteome</keyword>
<reference evidence="2" key="1">
    <citation type="journal article" date="2019" name="bioRxiv">
        <title>The Genome of the Zebra Mussel, Dreissena polymorpha: A Resource for Invasive Species Research.</title>
        <authorList>
            <person name="McCartney M.A."/>
            <person name="Auch B."/>
            <person name="Kono T."/>
            <person name="Mallez S."/>
            <person name="Zhang Y."/>
            <person name="Obille A."/>
            <person name="Becker A."/>
            <person name="Abrahante J.E."/>
            <person name="Garbe J."/>
            <person name="Badalamenti J.P."/>
            <person name="Herman A."/>
            <person name="Mangelson H."/>
            <person name="Liachko I."/>
            <person name="Sullivan S."/>
            <person name="Sone E.D."/>
            <person name="Koren S."/>
            <person name="Silverstein K.A.T."/>
            <person name="Beckman K.B."/>
            <person name="Gohl D.M."/>
        </authorList>
    </citation>
    <scope>NUCLEOTIDE SEQUENCE</scope>
    <source>
        <strain evidence="2">Duluth1</strain>
        <tissue evidence="2">Whole animal</tissue>
    </source>
</reference>
<reference evidence="2" key="2">
    <citation type="submission" date="2020-11" db="EMBL/GenBank/DDBJ databases">
        <authorList>
            <person name="McCartney M.A."/>
            <person name="Auch B."/>
            <person name="Kono T."/>
            <person name="Mallez S."/>
            <person name="Becker A."/>
            <person name="Gohl D.M."/>
            <person name="Silverstein K.A.T."/>
            <person name="Koren S."/>
            <person name="Bechman K.B."/>
            <person name="Herman A."/>
            <person name="Abrahante J.E."/>
            <person name="Garbe J."/>
        </authorList>
    </citation>
    <scope>NUCLEOTIDE SEQUENCE</scope>
    <source>
        <strain evidence="2">Duluth1</strain>
        <tissue evidence="2">Whole animal</tissue>
    </source>
</reference>
<dbReference type="Proteomes" id="UP000828390">
    <property type="component" value="Unassembled WGS sequence"/>
</dbReference>
<comment type="caution">
    <text evidence="2">The sequence shown here is derived from an EMBL/GenBank/DDBJ whole genome shotgun (WGS) entry which is preliminary data.</text>
</comment>
<dbReference type="Pfam" id="PF13966">
    <property type="entry name" value="zf-RVT"/>
    <property type="match status" value="1"/>
</dbReference>
<feature type="domain" description="Reverse transcriptase zinc-binding" evidence="1">
    <location>
        <begin position="81"/>
        <end position="165"/>
    </location>
</feature>
<gene>
    <name evidence="2" type="ORF">DPMN_127511</name>
</gene>
<protein>
    <recommendedName>
        <fullName evidence="1">Reverse transcriptase zinc-binding domain-containing protein</fullName>
    </recommendedName>
</protein>
<accession>A0A9D4H1C5</accession>
<dbReference type="EMBL" id="JAIWYP010000005">
    <property type="protein sequence ID" value="KAH3825630.1"/>
    <property type="molecule type" value="Genomic_DNA"/>
</dbReference>
<sequence>MNIARLPEFVEYKILRRQLHMAEQDSKTLASNARKILEKYNLPTPKELLDEVPTKDKWKKMFKKALNDYWENTWRQELATQSTMKYLQVQHPVVDNPHNLWKSTRPKQHEVQRAEIKARLITGTFILLTNAMKNNKSEVSATCKLCGSDDETREHLLGSCSALSQIREENLTRLKAILSNDNIFTTITQDSGMLIQIILDCTHSSLNDHVILSRDQETDIERWSQAYCERLVTHRAQIISSK</sequence>
<name>A0A9D4H1C5_DREPO</name>
<dbReference type="InterPro" id="IPR026960">
    <property type="entry name" value="RVT-Znf"/>
</dbReference>
<evidence type="ECO:0000259" key="1">
    <source>
        <dbReference type="Pfam" id="PF13966"/>
    </source>
</evidence>